<dbReference type="AlphaFoldDB" id="A0A645B5X5"/>
<gene>
    <name evidence="2" type="ORF">SDC9_107694</name>
</gene>
<reference evidence="2" key="1">
    <citation type="submission" date="2019-08" db="EMBL/GenBank/DDBJ databases">
        <authorList>
            <person name="Kucharzyk K."/>
            <person name="Murdoch R.W."/>
            <person name="Higgins S."/>
            <person name="Loffler F."/>
        </authorList>
    </citation>
    <scope>NUCLEOTIDE SEQUENCE</scope>
</reference>
<proteinExistence type="predicted"/>
<evidence type="ECO:0000313" key="2">
    <source>
        <dbReference type="EMBL" id="MPM60840.1"/>
    </source>
</evidence>
<organism evidence="2">
    <name type="scientific">bioreactor metagenome</name>
    <dbReference type="NCBI Taxonomy" id="1076179"/>
    <lineage>
        <taxon>unclassified sequences</taxon>
        <taxon>metagenomes</taxon>
        <taxon>ecological metagenomes</taxon>
    </lineage>
</organism>
<sequence length="114" mass="12864">MDERARVVGNVPAGRLPWKHPFVNQASVQVLFVDDLGGSTVVRIRDDQRAGERPEHPLDRPNPGPLGRADFQQFTNERQPGLIYLQSLGQQGTHVQQHPVQVRMVLSEPLERIN</sequence>
<protein>
    <submittedName>
        <fullName evidence="2">Uncharacterized protein</fullName>
    </submittedName>
</protein>
<comment type="caution">
    <text evidence="2">The sequence shown here is derived from an EMBL/GenBank/DDBJ whole genome shotgun (WGS) entry which is preliminary data.</text>
</comment>
<accession>A0A645B5X5</accession>
<evidence type="ECO:0000256" key="1">
    <source>
        <dbReference type="SAM" id="MobiDB-lite"/>
    </source>
</evidence>
<feature type="compositionally biased region" description="Basic and acidic residues" evidence="1">
    <location>
        <begin position="45"/>
        <end position="59"/>
    </location>
</feature>
<name>A0A645B5X5_9ZZZZ</name>
<dbReference type="EMBL" id="VSSQ01018014">
    <property type="protein sequence ID" value="MPM60840.1"/>
    <property type="molecule type" value="Genomic_DNA"/>
</dbReference>
<feature type="region of interest" description="Disordered" evidence="1">
    <location>
        <begin position="45"/>
        <end position="71"/>
    </location>
</feature>